<comment type="caution">
    <text evidence="2">The sequence shown here is derived from an EMBL/GenBank/DDBJ whole genome shotgun (WGS) entry which is preliminary data.</text>
</comment>
<organism evidence="2 3">
    <name type="scientific">Galbitalea soli</name>
    <dbReference type="NCBI Taxonomy" id="1268042"/>
    <lineage>
        <taxon>Bacteria</taxon>
        <taxon>Bacillati</taxon>
        <taxon>Actinomycetota</taxon>
        <taxon>Actinomycetes</taxon>
        <taxon>Micrococcales</taxon>
        <taxon>Microbacteriaceae</taxon>
        <taxon>Galbitalea</taxon>
    </lineage>
</organism>
<gene>
    <name evidence="2" type="ORF">G3T37_06270</name>
</gene>
<keyword evidence="3" id="KW-1185">Reference proteome</keyword>
<dbReference type="EMBL" id="JAAGWZ010000002">
    <property type="protein sequence ID" value="NEM90958.1"/>
    <property type="molecule type" value="Genomic_DNA"/>
</dbReference>
<name>A0A7C9TQ06_9MICO</name>
<accession>A0A7C9TQ06</accession>
<feature type="transmembrane region" description="Helical" evidence="1">
    <location>
        <begin position="102"/>
        <end position="125"/>
    </location>
</feature>
<feature type="transmembrane region" description="Helical" evidence="1">
    <location>
        <begin position="131"/>
        <end position="150"/>
    </location>
</feature>
<evidence type="ECO:0000313" key="2">
    <source>
        <dbReference type="EMBL" id="NEM90958.1"/>
    </source>
</evidence>
<keyword evidence="1" id="KW-1133">Transmembrane helix</keyword>
<dbReference type="Proteomes" id="UP000479756">
    <property type="component" value="Unassembled WGS sequence"/>
</dbReference>
<evidence type="ECO:0000313" key="3">
    <source>
        <dbReference type="Proteomes" id="UP000479756"/>
    </source>
</evidence>
<evidence type="ECO:0000256" key="1">
    <source>
        <dbReference type="SAM" id="Phobius"/>
    </source>
</evidence>
<proteinExistence type="predicted"/>
<dbReference type="InterPro" id="IPR046291">
    <property type="entry name" value="DUF6328"/>
</dbReference>
<protein>
    <submittedName>
        <fullName evidence="2">Sodium:proton antiporter</fullName>
    </submittedName>
</protein>
<dbReference type="AlphaFoldDB" id="A0A7C9TQ06"/>
<dbReference type="Pfam" id="PF19853">
    <property type="entry name" value="DUF6328"/>
    <property type="match status" value="1"/>
</dbReference>
<reference evidence="2 3" key="1">
    <citation type="journal article" date="2014" name="Int. J. Syst. Evol. Microbiol.">
        <title>Description of Galbitalea soli gen. nov., sp. nov., and Frondihabitans sucicola sp. nov.</title>
        <authorList>
            <person name="Kim S.J."/>
            <person name="Lim J.M."/>
            <person name="Ahn J.H."/>
            <person name="Weon H.Y."/>
            <person name="Hamada M."/>
            <person name="Suzuki K."/>
            <person name="Ahn T.Y."/>
            <person name="Kwon S.W."/>
        </authorList>
    </citation>
    <scope>NUCLEOTIDE SEQUENCE [LARGE SCALE GENOMIC DNA]</scope>
    <source>
        <strain evidence="2 3">NBRC 108727</strain>
    </source>
</reference>
<sequence>MLAISTDGRHETPAQRSDRNWADIVQELRVTQTGTQIISGFLLTLPFQQRFSSLGGAELAFYGILVALAAVSTLLGLTVVSFHRAEFHHQRKPALVRDGHRLLVVTVWIVALLTVGVIAFVFLVVFGPVTAILAAALAAILVIALIVLLPERLVRARSDREA</sequence>
<feature type="transmembrane region" description="Helical" evidence="1">
    <location>
        <begin position="59"/>
        <end position="82"/>
    </location>
</feature>
<keyword evidence="1" id="KW-0472">Membrane</keyword>
<keyword evidence="1" id="KW-0812">Transmembrane</keyword>